<dbReference type="EMBL" id="GDIQ01085806">
    <property type="protein sequence ID" value="JAN08931.1"/>
    <property type="molecule type" value="Transcribed_RNA"/>
</dbReference>
<dbReference type="SUPFAM" id="SSF57850">
    <property type="entry name" value="RING/U-box"/>
    <property type="match status" value="1"/>
</dbReference>
<proteinExistence type="predicted"/>
<reference evidence="4" key="1">
    <citation type="submission" date="2015-10" db="EMBL/GenBank/DDBJ databases">
        <title>EvidentialGene: Evidence-directed Construction of Complete mRNA Transcriptomes without Genomes.</title>
        <authorList>
            <person name="Gilbert D.G."/>
        </authorList>
    </citation>
    <scope>NUCLEOTIDE SEQUENCE</scope>
</reference>
<keyword evidence="3" id="KW-0862">Zinc</keyword>
<keyword evidence="2" id="KW-0863">Zinc-finger</keyword>
<evidence type="ECO:0000313" key="4">
    <source>
        <dbReference type="EMBL" id="JAN08931.1"/>
    </source>
</evidence>
<dbReference type="PROSITE" id="PS51292">
    <property type="entry name" value="ZF_RING_CH"/>
    <property type="match status" value="1"/>
</dbReference>
<dbReference type="SMART" id="SM00744">
    <property type="entry name" value="RINGv"/>
    <property type="match status" value="1"/>
</dbReference>
<dbReference type="InterPro" id="IPR011016">
    <property type="entry name" value="Znf_RING-CH"/>
</dbReference>
<dbReference type="GO" id="GO:0008270">
    <property type="term" value="F:zinc ion binding"/>
    <property type="evidence" value="ECO:0007669"/>
    <property type="project" value="UniProtKB-KW"/>
</dbReference>
<organism evidence="4">
    <name type="scientific">Daphnia magna</name>
    <dbReference type="NCBI Taxonomy" id="35525"/>
    <lineage>
        <taxon>Eukaryota</taxon>
        <taxon>Metazoa</taxon>
        <taxon>Ecdysozoa</taxon>
        <taxon>Arthropoda</taxon>
        <taxon>Crustacea</taxon>
        <taxon>Branchiopoda</taxon>
        <taxon>Diplostraca</taxon>
        <taxon>Cladocera</taxon>
        <taxon>Anomopoda</taxon>
        <taxon>Daphniidae</taxon>
        <taxon>Daphnia</taxon>
    </lineage>
</organism>
<dbReference type="CDD" id="cd16495">
    <property type="entry name" value="RING_CH-C4HC3_MARCH"/>
    <property type="match status" value="1"/>
</dbReference>
<dbReference type="AlphaFoldDB" id="A0A0P6CYC6"/>
<dbReference type="InterPro" id="IPR013083">
    <property type="entry name" value="Znf_RING/FYVE/PHD"/>
</dbReference>
<dbReference type="Pfam" id="PF12906">
    <property type="entry name" value="RINGv"/>
    <property type="match status" value="1"/>
</dbReference>
<evidence type="ECO:0000256" key="2">
    <source>
        <dbReference type="ARBA" id="ARBA00022771"/>
    </source>
</evidence>
<accession>A0A0P6CYC6</accession>
<dbReference type="PANTHER" id="PTHR20893">
    <property type="entry name" value="LD08641P"/>
    <property type="match status" value="1"/>
</dbReference>
<protein>
    <submittedName>
        <fullName evidence="4">E3 ubiquitin-protein ligase MARCH2</fullName>
    </submittedName>
</protein>
<keyword evidence="1" id="KW-0479">Metal-binding</keyword>
<name>A0A0P6CYC6_9CRUS</name>
<evidence type="ECO:0000256" key="1">
    <source>
        <dbReference type="ARBA" id="ARBA00022723"/>
    </source>
</evidence>
<dbReference type="Gene3D" id="3.30.40.10">
    <property type="entry name" value="Zinc/RING finger domain, C3HC4 (zinc finger)"/>
    <property type="match status" value="1"/>
</dbReference>
<sequence>MVGSVSRLTTAVHSLGIRAITSGSNIGRGTVGNFGVGSVSVGVKLLGQLMGWGENSSDLQSNCQANCSHGECYNGTCFCEIQFEGVQCAEPSVGYHVGFASVFLLVAATSLIQLFICIHAEYARLKTPSFLKACRITNQKFLYILVFLAALLRGLYFAYPATTDEWSSSLLSAYYPVLLTGASLIVCFWAEVFHLRDVEERPPFLSKSFLGFLAFNVITYSLLIAELVITNTQIHSEEDKRFFTNVFNGCYAILMFIVVIFFLIYGVEVYFKVRGGFLHEGESSIPLGIMSFKTITSSSSPACLSSFVIASSPDHAGHVTDKDAEEKEVTVHLMKEEVIHGRTPVPFRQSIDTAQLHQSRLGLVSQAMMLLITVCFLLSEILGEFWKKKVPLESRNIFDVVFRLVELGVALWFPCVLWNCMRPDQLWILNPKKILKKFDIATSLELTTRNAEDAPPKTQDTNGDRKAECWICYDTDTTDAGSMIFPCSCKGDVGAVHHECLKRWLIESANNPSALICKVCQTPYQVETKARSWSQINVAITPWHWAQTAGLVLLMCGSVGGACAIIKIYEDSGIRLLAVSVALLIVYICCRFLGLNTIMAYQRAKVSAFKIVSTRTGPPASEMEEFATVQDLSVDGRTQVDVFATSRSAQPTMEM</sequence>
<dbReference type="OrthoDB" id="2154780at2759"/>
<dbReference type="PANTHER" id="PTHR20893:SF2">
    <property type="entry name" value="LD08641P"/>
    <property type="match status" value="1"/>
</dbReference>
<evidence type="ECO:0000256" key="3">
    <source>
        <dbReference type="ARBA" id="ARBA00022833"/>
    </source>
</evidence>